<evidence type="ECO:0000256" key="15">
    <source>
        <dbReference type="HAMAP-Rule" id="MF_01019"/>
    </source>
</evidence>
<dbReference type="EC" id="3.6.1.31" evidence="15"/>
<dbReference type="NCBIfam" id="NF000768">
    <property type="entry name" value="PRK00051.1"/>
    <property type="match status" value="1"/>
</dbReference>
<dbReference type="NCBIfam" id="NF001611">
    <property type="entry name" value="PRK00400.1-3"/>
    <property type="match status" value="1"/>
</dbReference>
<comment type="similarity">
    <text evidence="7 15">In the N-terminal section; belongs to the PRA-CH family.</text>
</comment>
<keyword evidence="8 15" id="KW-0963">Cytoplasm</keyword>
<dbReference type="Pfam" id="PF01503">
    <property type="entry name" value="PRA-PH"/>
    <property type="match status" value="1"/>
</dbReference>
<dbReference type="PANTHER" id="PTHR42945:SF1">
    <property type="entry name" value="HISTIDINE BIOSYNTHESIS BIFUNCTIONAL PROTEIN HIS7"/>
    <property type="match status" value="1"/>
</dbReference>
<evidence type="ECO:0000256" key="7">
    <source>
        <dbReference type="ARBA" id="ARBA00008299"/>
    </source>
</evidence>
<evidence type="ECO:0000256" key="1">
    <source>
        <dbReference type="ARBA" id="ARBA00000024"/>
    </source>
</evidence>
<keyword evidence="9 15" id="KW-0028">Amino-acid biosynthesis</keyword>
<dbReference type="HAMAP" id="MF_01019">
    <property type="entry name" value="HisIE"/>
    <property type="match status" value="1"/>
</dbReference>
<dbReference type="HAMAP" id="MF_01020">
    <property type="entry name" value="HisE"/>
    <property type="match status" value="1"/>
</dbReference>
<dbReference type="CDD" id="cd11534">
    <property type="entry name" value="NTP-PPase_HisIE_like"/>
    <property type="match status" value="1"/>
</dbReference>
<evidence type="ECO:0000256" key="5">
    <source>
        <dbReference type="ARBA" id="ARBA00005204"/>
    </source>
</evidence>
<keyword evidence="10 15" id="KW-0547">Nucleotide-binding</keyword>
<comment type="similarity">
    <text evidence="6 15">In the C-terminal section; belongs to the PRA-PH family.</text>
</comment>
<dbReference type="Gene3D" id="3.10.20.810">
    <property type="entry name" value="Phosphoribosyl-AMP cyclohydrolase"/>
    <property type="match status" value="1"/>
</dbReference>
<sequence>MSDQTWLGKVKWDANGLVPVIAQEHLTNDVLMFAWMNREALAKTIELKRAVYFSRSRQRLWFKGEESRRVQHVHDVRLDCDEDVVLLKVEQVSGIACHTGRHSCFFQKFEGTAENGEWVAVEPVLKDPEKNLQMTQATTLDTLLRLAAVIDSRKRDDPEQSYVSRLFHKGDDAVLKKIGEEATEVVLAAKDARHGGAPKALVGEVADLWFHCLVMLSHFDLSPADVVAELERRGGLSGIEEKALRKSREREQNGG</sequence>
<comment type="pathway">
    <text evidence="4 15">Amino-acid biosynthesis; L-histidine biosynthesis; L-histidine from 5-phospho-alpha-D-ribose 1-diphosphate: step 3/9.</text>
</comment>
<comment type="pathway">
    <text evidence="5 15">Amino-acid biosynthesis; L-histidine biosynthesis; L-histidine from 5-phospho-alpha-D-ribose 1-diphosphate: step 2/9.</text>
</comment>
<feature type="region of interest" description="Phosphoribosyl-ATP pyrophosphohydrolase" evidence="15">
    <location>
        <begin position="143"/>
        <end position="255"/>
    </location>
</feature>
<dbReference type="InterPro" id="IPR023019">
    <property type="entry name" value="His_synth_HisIE"/>
</dbReference>
<dbReference type="InterPro" id="IPR038019">
    <property type="entry name" value="PRib_AMP_CycHydrolase_sf"/>
</dbReference>
<comment type="caution">
    <text evidence="17">The sequence shown here is derived from an EMBL/GenBank/DDBJ whole genome shotgun (WGS) entry which is preliminary data.</text>
</comment>
<keyword evidence="18" id="KW-1185">Reference proteome</keyword>
<evidence type="ECO:0000256" key="11">
    <source>
        <dbReference type="ARBA" id="ARBA00022801"/>
    </source>
</evidence>
<feature type="region of interest" description="Phosphoribosyl-AMP cyclohydrolase" evidence="15">
    <location>
        <begin position="1"/>
        <end position="142"/>
    </location>
</feature>
<comment type="subcellular location">
    <subcellularLocation>
        <location evidence="3 15">Cytoplasm</location>
    </subcellularLocation>
</comment>
<keyword evidence="13 15" id="KW-0368">Histidine biosynthesis</keyword>
<evidence type="ECO:0000256" key="13">
    <source>
        <dbReference type="ARBA" id="ARBA00023102"/>
    </source>
</evidence>
<dbReference type="Pfam" id="PF01502">
    <property type="entry name" value="PRA-CH"/>
    <property type="match status" value="1"/>
</dbReference>
<dbReference type="InterPro" id="IPR002496">
    <property type="entry name" value="PRib_AMP_CycHydrolase_dom"/>
</dbReference>
<dbReference type="EC" id="3.5.4.19" evidence="15"/>
<reference evidence="17 18" key="1">
    <citation type="submission" date="2015-06" db="EMBL/GenBank/DDBJ databases">
        <title>Comparative genomics of Burkholderia leaf nodule symbionts.</title>
        <authorList>
            <person name="Carlier A."/>
            <person name="Eberl L."/>
            <person name="Pinto-Carbo M."/>
        </authorList>
    </citation>
    <scope>NUCLEOTIDE SEQUENCE [LARGE SCALE GENOMIC DNA]</scope>
    <source>
        <strain evidence="17 18">UZHbot3</strain>
    </source>
</reference>
<evidence type="ECO:0000256" key="12">
    <source>
        <dbReference type="ARBA" id="ARBA00022840"/>
    </source>
</evidence>
<dbReference type="InterPro" id="IPR026660">
    <property type="entry name" value="PRA-CH"/>
</dbReference>
<dbReference type="Gene3D" id="1.10.287.1080">
    <property type="entry name" value="MazG-like"/>
    <property type="match status" value="1"/>
</dbReference>
<evidence type="ECO:0000256" key="2">
    <source>
        <dbReference type="ARBA" id="ARBA00001460"/>
    </source>
</evidence>
<dbReference type="GO" id="GO:0004635">
    <property type="term" value="F:phosphoribosyl-AMP cyclohydrolase activity"/>
    <property type="evidence" value="ECO:0007669"/>
    <property type="project" value="UniProtKB-EC"/>
</dbReference>
<evidence type="ECO:0000256" key="14">
    <source>
        <dbReference type="ARBA" id="ARBA00023268"/>
    </source>
</evidence>
<evidence type="ECO:0000256" key="8">
    <source>
        <dbReference type="ARBA" id="ARBA00022490"/>
    </source>
</evidence>
<dbReference type="InterPro" id="IPR021130">
    <property type="entry name" value="PRib-ATP_PPHydrolase-like"/>
</dbReference>
<evidence type="ECO:0000259" key="16">
    <source>
        <dbReference type="Pfam" id="PF01502"/>
    </source>
</evidence>
<comment type="catalytic activity">
    <reaction evidence="2 15">
        <text>1-(5-phospho-beta-D-ribosyl)-ATP + H2O = 1-(5-phospho-beta-D-ribosyl)-5'-AMP + diphosphate + H(+)</text>
        <dbReference type="Rhea" id="RHEA:22828"/>
        <dbReference type="ChEBI" id="CHEBI:15377"/>
        <dbReference type="ChEBI" id="CHEBI:15378"/>
        <dbReference type="ChEBI" id="CHEBI:33019"/>
        <dbReference type="ChEBI" id="CHEBI:59457"/>
        <dbReference type="ChEBI" id="CHEBI:73183"/>
        <dbReference type="EC" id="3.6.1.31"/>
    </reaction>
</comment>
<dbReference type="Proteomes" id="UP000242951">
    <property type="component" value="Unassembled WGS sequence"/>
</dbReference>
<evidence type="ECO:0000256" key="10">
    <source>
        <dbReference type="ARBA" id="ARBA00022741"/>
    </source>
</evidence>
<evidence type="ECO:0000313" key="18">
    <source>
        <dbReference type="Proteomes" id="UP000242951"/>
    </source>
</evidence>
<evidence type="ECO:0000256" key="3">
    <source>
        <dbReference type="ARBA" id="ARBA00004496"/>
    </source>
</evidence>
<dbReference type="PANTHER" id="PTHR42945">
    <property type="entry name" value="HISTIDINE BIOSYNTHESIS BIFUNCTIONAL PROTEIN"/>
    <property type="match status" value="1"/>
</dbReference>
<evidence type="ECO:0000256" key="6">
    <source>
        <dbReference type="ARBA" id="ARBA00007731"/>
    </source>
</evidence>
<dbReference type="SUPFAM" id="SSF141734">
    <property type="entry name" value="HisI-like"/>
    <property type="match status" value="1"/>
</dbReference>
<name>A0ABR5HPA4_9BURK</name>
<gene>
    <name evidence="15" type="primary">hisI</name>
    <name evidence="15" type="synonym">hisIE</name>
    <name evidence="17" type="ORF">BPMI_01769</name>
</gene>
<proteinExistence type="inferred from homology"/>
<feature type="domain" description="Phosphoribosyl-AMP cyclohydrolase" evidence="16">
    <location>
        <begin position="32"/>
        <end position="106"/>
    </location>
</feature>
<dbReference type="NCBIfam" id="NF002747">
    <property type="entry name" value="PRK02759.1"/>
    <property type="match status" value="1"/>
</dbReference>
<dbReference type="NCBIfam" id="TIGR03188">
    <property type="entry name" value="histidine_hisI"/>
    <property type="match status" value="1"/>
</dbReference>
<dbReference type="HAMAP" id="MF_01021">
    <property type="entry name" value="HisI"/>
    <property type="match status" value="1"/>
</dbReference>
<organism evidence="17 18">
    <name type="scientific">Candidatus Burkholderia pumila</name>
    <dbReference type="NCBI Taxonomy" id="1090375"/>
    <lineage>
        <taxon>Bacteria</taxon>
        <taxon>Pseudomonadati</taxon>
        <taxon>Pseudomonadota</taxon>
        <taxon>Betaproteobacteria</taxon>
        <taxon>Burkholderiales</taxon>
        <taxon>Burkholderiaceae</taxon>
        <taxon>Burkholderia</taxon>
    </lineage>
</organism>
<keyword evidence="12 15" id="KW-0067">ATP-binding</keyword>
<evidence type="ECO:0000313" key="17">
    <source>
        <dbReference type="EMBL" id="KMQ81223.1"/>
    </source>
</evidence>
<comment type="catalytic activity">
    <reaction evidence="1 15">
        <text>1-(5-phospho-beta-D-ribosyl)-5'-AMP + H2O = 1-(5-phospho-beta-D-ribosyl)-5-[(5-phospho-beta-D-ribosylamino)methylideneamino]imidazole-4-carboxamide</text>
        <dbReference type="Rhea" id="RHEA:20049"/>
        <dbReference type="ChEBI" id="CHEBI:15377"/>
        <dbReference type="ChEBI" id="CHEBI:58435"/>
        <dbReference type="ChEBI" id="CHEBI:59457"/>
        <dbReference type="EC" id="3.5.4.19"/>
    </reaction>
</comment>
<dbReference type="SUPFAM" id="SSF101386">
    <property type="entry name" value="all-alpha NTP pyrophosphatases"/>
    <property type="match status" value="1"/>
</dbReference>
<keyword evidence="14 15" id="KW-0511">Multifunctional enzyme</keyword>
<dbReference type="InterPro" id="IPR008179">
    <property type="entry name" value="HisE"/>
</dbReference>
<evidence type="ECO:0000256" key="9">
    <source>
        <dbReference type="ARBA" id="ARBA00022605"/>
    </source>
</evidence>
<accession>A0ABR5HPA4</accession>
<protein>
    <recommendedName>
        <fullName evidence="15">Histidine biosynthesis bifunctional protein HisIE</fullName>
    </recommendedName>
    <domain>
        <recommendedName>
            <fullName evidence="15">Phosphoribosyl-AMP cyclohydrolase</fullName>
            <shortName evidence="15">PRA-CH</shortName>
            <ecNumber evidence="15">3.5.4.19</ecNumber>
        </recommendedName>
    </domain>
    <domain>
        <recommendedName>
            <fullName evidence="15">Phosphoribosyl-ATP pyrophosphatase</fullName>
            <shortName evidence="15">PRA-PH</shortName>
            <ecNumber evidence="15">3.6.1.31</ecNumber>
        </recommendedName>
    </domain>
</protein>
<dbReference type="EMBL" id="LELG01000004">
    <property type="protein sequence ID" value="KMQ81223.1"/>
    <property type="molecule type" value="Genomic_DNA"/>
</dbReference>
<keyword evidence="11 15" id="KW-0378">Hydrolase</keyword>
<evidence type="ECO:0000256" key="4">
    <source>
        <dbReference type="ARBA" id="ARBA00005169"/>
    </source>
</evidence>